<name>A0A834RCL2_SARSC</name>
<dbReference type="InterPro" id="IPR038648">
    <property type="entry name" value="PHR_sf"/>
</dbReference>
<feature type="compositionally biased region" description="Polar residues" evidence="3">
    <location>
        <begin position="1"/>
        <end position="17"/>
    </location>
</feature>
<dbReference type="InterPro" id="IPR011333">
    <property type="entry name" value="SKP1/BTB/POZ_sf"/>
</dbReference>
<reference evidence="7" key="1">
    <citation type="journal article" date="2020" name="PLoS Negl. Trop. Dis.">
        <title>High-quality nuclear genome for Sarcoptes scabiei-A critical resource for a neglected parasite.</title>
        <authorList>
            <person name="Korhonen P.K."/>
            <person name="Gasser R.B."/>
            <person name="Ma G."/>
            <person name="Wang T."/>
            <person name="Stroehlein A.J."/>
            <person name="Young N.D."/>
            <person name="Ang C.S."/>
            <person name="Fernando D.D."/>
            <person name="Lu H.C."/>
            <person name="Taylor S."/>
            <person name="Reynolds S.L."/>
            <person name="Mofiz E."/>
            <person name="Najaraj S.H."/>
            <person name="Gowda H."/>
            <person name="Madugundu A."/>
            <person name="Renuse S."/>
            <person name="Holt D."/>
            <person name="Pandey A."/>
            <person name="Papenfuss A.T."/>
            <person name="Fischer K."/>
        </authorList>
    </citation>
    <scope>NUCLEOTIDE SEQUENCE [LARGE SCALE GENOMIC DNA]</scope>
</reference>
<dbReference type="GO" id="GO:0005829">
    <property type="term" value="C:cytosol"/>
    <property type="evidence" value="ECO:0007669"/>
    <property type="project" value="TreeGrafter"/>
</dbReference>
<reference evidence="5" key="2">
    <citation type="submission" date="2020-01" db="EMBL/GenBank/DDBJ databases">
        <authorList>
            <person name="Korhonen P.K.K."/>
            <person name="Guangxu M.G."/>
            <person name="Wang T.W."/>
            <person name="Stroehlein A.J.S."/>
            <person name="Young N.D."/>
            <person name="Ang C.-S.A."/>
            <person name="Fernando D.W.F."/>
            <person name="Lu H.L."/>
            <person name="Taylor S.T."/>
            <person name="Ehtesham M.E.M."/>
            <person name="Najaraj S.H.N."/>
            <person name="Harsha G.H.G."/>
            <person name="Madugundu A.M."/>
            <person name="Renuse S.R."/>
            <person name="Holt D.H."/>
            <person name="Pandey A.P."/>
            <person name="Papenfuss A.P."/>
            <person name="Gasser R.B.G."/>
            <person name="Fischer K.F."/>
        </authorList>
    </citation>
    <scope>NUCLEOTIDE SEQUENCE</scope>
    <source>
        <strain evidence="5">SSS_KF_BRIS2020</strain>
    </source>
</reference>
<keyword evidence="2" id="KW-0963">Cytoplasm</keyword>
<dbReference type="Proteomes" id="UP000070412">
    <property type="component" value="Unassembled WGS sequence"/>
</dbReference>
<dbReference type="SMART" id="SM00225">
    <property type="entry name" value="BTB"/>
    <property type="match status" value="1"/>
</dbReference>
<accession>A0A834RCL2</accession>
<keyword evidence="7" id="KW-1185">Reference proteome</keyword>
<evidence type="ECO:0000313" key="7">
    <source>
        <dbReference type="Proteomes" id="UP000070412"/>
    </source>
</evidence>
<feature type="region of interest" description="Disordered" evidence="3">
    <location>
        <begin position="1"/>
        <end position="63"/>
    </location>
</feature>
<dbReference type="Gene3D" id="3.30.710.10">
    <property type="entry name" value="Potassium Channel Kv1.1, Chain A"/>
    <property type="match status" value="1"/>
</dbReference>
<feature type="region of interest" description="Disordered" evidence="3">
    <location>
        <begin position="117"/>
        <end position="137"/>
    </location>
</feature>
<dbReference type="EnsemblMetazoa" id="SSS_1255s_mrna">
    <property type="protein sequence ID" value="KAF7493998.1"/>
    <property type="gene ID" value="SSS_1255"/>
</dbReference>
<evidence type="ECO:0000256" key="1">
    <source>
        <dbReference type="ARBA" id="ARBA00004496"/>
    </source>
</evidence>
<dbReference type="InterPro" id="IPR000210">
    <property type="entry name" value="BTB/POZ_dom"/>
</dbReference>
<dbReference type="EMBL" id="WVUK01000054">
    <property type="protein sequence ID" value="KAF7493998.1"/>
    <property type="molecule type" value="Genomic_DNA"/>
</dbReference>
<feature type="domain" description="BTB" evidence="4">
    <location>
        <begin position="338"/>
        <end position="409"/>
    </location>
</feature>
<protein>
    <submittedName>
        <fullName evidence="5">BTB/POZ domain-containing protein 2</fullName>
    </submittedName>
</protein>
<dbReference type="Pfam" id="PF08005">
    <property type="entry name" value="PHR"/>
    <property type="match status" value="1"/>
</dbReference>
<feature type="region of interest" description="Disordered" evidence="3">
    <location>
        <begin position="841"/>
        <end position="866"/>
    </location>
</feature>
<gene>
    <name evidence="5" type="ORF">SSS_1255</name>
</gene>
<dbReference type="Pfam" id="PF07707">
    <property type="entry name" value="BACK"/>
    <property type="match status" value="1"/>
</dbReference>
<dbReference type="InterPro" id="IPR012983">
    <property type="entry name" value="PHR"/>
</dbReference>
<feature type="compositionally biased region" description="Basic residues" evidence="3">
    <location>
        <begin position="24"/>
        <end position="45"/>
    </location>
</feature>
<dbReference type="GO" id="GO:0022008">
    <property type="term" value="P:neurogenesis"/>
    <property type="evidence" value="ECO:0007669"/>
    <property type="project" value="TreeGrafter"/>
</dbReference>
<comment type="subcellular location">
    <subcellularLocation>
        <location evidence="1">Cytoplasm</location>
    </subcellularLocation>
</comment>
<evidence type="ECO:0000259" key="4">
    <source>
        <dbReference type="PROSITE" id="PS50097"/>
    </source>
</evidence>
<evidence type="ECO:0000313" key="6">
    <source>
        <dbReference type="EnsemblMetazoa" id="KAF7493998.1"/>
    </source>
</evidence>
<dbReference type="OrthoDB" id="6408997at2759"/>
<feature type="compositionally biased region" description="Basic and acidic residues" evidence="3">
    <location>
        <begin position="154"/>
        <end position="163"/>
    </location>
</feature>
<proteinExistence type="predicted"/>
<reference evidence="6" key="3">
    <citation type="submission" date="2022-06" db="UniProtKB">
        <authorList>
            <consortium name="EnsemblMetazoa"/>
        </authorList>
    </citation>
    <scope>IDENTIFICATION</scope>
</reference>
<evidence type="ECO:0000256" key="3">
    <source>
        <dbReference type="SAM" id="MobiDB-lite"/>
    </source>
</evidence>
<dbReference type="Gene3D" id="2.60.120.820">
    <property type="entry name" value="PHR domain"/>
    <property type="match status" value="1"/>
</dbReference>
<evidence type="ECO:0000256" key="2">
    <source>
        <dbReference type="ARBA" id="ARBA00022490"/>
    </source>
</evidence>
<dbReference type="AlphaFoldDB" id="A0A834RCL2"/>
<dbReference type="PANTHER" id="PTHR45774:SF3">
    <property type="entry name" value="BTB (POZ) DOMAIN-CONTAINING 2B-RELATED"/>
    <property type="match status" value="1"/>
</dbReference>
<evidence type="ECO:0000313" key="5">
    <source>
        <dbReference type="EMBL" id="KAF7493998.1"/>
    </source>
</evidence>
<feature type="region of interest" description="Disordered" evidence="3">
    <location>
        <begin position="154"/>
        <end position="173"/>
    </location>
</feature>
<dbReference type="PANTHER" id="PTHR45774">
    <property type="entry name" value="BTB/POZ DOMAIN-CONTAINING"/>
    <property type="match status" value="1"/>
</dbReference>
<feature type="compositionally biased region" description="Pro residues" evidence="3">
    <location>
        <begin position="849"/>
        <end position="860"/>
    </location>
</feature>
<dbReference type="SUPFAM" id="SSF54695">
    <property type="entry name" value="POZ domain"/>
    <property type="match status" value="1"/>
</dbReference>
<dbReference type="Pfam" id="PF00651">
    <property type="entry name" value="BTB"/>
    <property type="match status" value="1"/>
</dbReference>
<dbReference type="InterPro" id="IPR011705">
    <property type="entry name" value="BACK"/>
</dbReference>
<dbReference type="SMART" id="SM00875">
    <property type="entry name" value="BACK"/>
    <property type="match status" value="1"/>
</dbReference>
<sequence>MASIETSTKPSDQSPSNHFDHPSSRLKKQSNNQHNHHHHHHHRNQNHTFSKENGWRPKPKRGISLDNETIIRSIEFQITPGAKISSIRDSSTMIDVESNYQDDSDGLKITELKNLTEDDRGGGDCGGVGDGNRSSDQNLFDQINAQFRRKNLFEERDQNDLKRSQKSSSTANHLIKMNSLGDSTNASSTISDQPSYCFTGDDLQFRQQDSLTMDSNNIFDRGTRATTPADEQIFSEPIESLQIRIGRLLSCEEMSDMHFLIDGQGFPSSSPSILSNLSINPQTSPPNRQVLMATSKNDNSNDVQSAPIQAISSAPSFALQSQRSVQSNMTTPTILSATQSPLSSTRKIRIPAHRLIMATASPVFKQLLQNPNTGQLIECTEDFLITEIDPGSFLEFLRFAYTDSAKLNKDNVVGVLVAARRYQTSSLQQQCIEFIRKCLTKRSSLAIWSAARIYGETALESVARKSIQHFAESILLSNDFLRLDQSSLCELLSDDLLRADEIVIFRALTRWAKQNCLRNQICPTRANVRQALGNTLNLIRFPLMSEEQLQKIVAAEGILDDELLRSLVHCSRNLPHSSSMMRTDTSLTFSNEPRAYQRLHGRLHNVHRFASFDNSLPNRYLNRSLNFLTNKRIWLAGIGLYAPRKACTFYLNVSVRVRRADHDSQIWNSPLDRIEQTIVFKYDGNGHIINVNFDEPMQIEANIQYEASATITPSSRTTSLVRARLHPHLYYTRPSEINFYYGTDGQYATKVRINNRAENVIFNFNWERDSIQDETVSETASQQNFDSNNLLQLTGSGTDVIHRTIGFSTPFHSRKFQRQSSHNESNRITSSIIGSSLISGATISSEPSTPNPPPRPPPPQEYRRPSRMQRLRRALSFIDNRNYEKEDHQSMMTIHESGLLEGQIPLLMFYA</sequence>
<dbReference type="Gene3D" id="1.25.40.420">
    <property type="match status" value="1"/>
</dbReference>
<organism evidence="5">
    <name type="scientific">Sarcoptes scabiei</name>
    <name type="common">Itch mite</name>
    <name type="synonym">Acarus scabiei</name>
    <dbReference type="NCBI Taxonomy" id="52283"/>
    <lineage>
        <taxon>Eukaryota</taxon>
        <taxon>Metazoa</taxon>
        <taxon>Ecdysozoa</taxon>
        <taxon>Arthropoda</taxon>
        <taxon>Chelicerata</taxon>
        <taxon>Arachnida</taxon>
        <taxon>Acari</taxon>
        <taxon>Acariformes</taxon>
        <taxon>Sarcoptiformes</taxon>
        <taxon>Astigmata</taxon>
        <taxon>Psoroptidia</taxon>
        <taxon>Sarcoptoidea</taxon>
        <taxon>Sarcoptidae</taxon>
        <taxon>Sarcoptinae</taxon>
        <taxon>Sarcoptes</taxon>
    </lineage>
</organism>
<dbReference type="PROSITE" id="PS50097">
    <property type="entry name" value="BTB"/>
    <property type="match status" value="1"/>
</dbReference>